<protein>
    <submittedName>
        <fullName evidence="1">Uncharacterized protein</fullName>
    </submittedName>
</protein>
<name>A0A9W7SPT0_9PEZI</name>
<dbReference type="EMBL" id="RIBY02001990">
    <property type="protein sequence ID" value="KAH9826383.1"/>
    <property type="molecule type" value="Genomic_DNA"/>
</dbReference>
<gene>
    <name evidence="1" type="ORF">Tdes44962_MAKER03515</name>
</gene>
<sequence>MAEAGTAASSPSSHHSSVNLSNRCILRIITSSPMVTMISKANPNQPNTIALVPTPLLTLPFPKSCATCAAATDAVCCQSTETRTKMEEMKMRARATWETGREGKGLMSMSEPVRASCSSCQPGKVAKRRKVMKARTMAMMLWDHCQRGGRVEGMVRGTHRR</sequence>
<reference evidence="1 2" key="1">
    <citation type="journal article" date="2018" name="IMA Fungus">
        <title>IMA Genome-F 10: Nine draft genome sequences of Claviceps purpurea s.lat., including C. arundinis, C. humidiphila, and C. cf. spartinae, pseudomolecules for the pitch canker pathogen Fusarium circinatum, draft genome of Davidsoniella eucalypti, Grosmannia galeiformis, Quambalaria eucalypti, and Teratosphaeria destructans.</title>
        <authorList>
            <person name="Wingfield B.D."/>
            <person name="Liu M."/>
            <person name="Nguyen H.D."/>
            <person name="Lane F.A."/>
            <person name="Morgan S.W."/>
            <person name="De Vos L."/>
            <person name="Wilken P.M."/>
            <person name="Duong T.A."/>
            <person name="Aylward J."/>
            <person name="Coetzee M.P."/>
            <person name="Dadej K."/>
            <person name="De Beer Z.W."/>
            <person name="Findlay W."/>
            <person name="Havenga M."/>
            <person name="Kolarik M."/>
            <person name="Menzies J.G."/>
            <person name="Naidoo K."/>
            <person name="Pochopski O."/>
            <person name="Shoukouhi P."/>
            <person name="Santana Q.C."/>
            <person name="Seifert K.A."/>
            <person name="Soal N."/>
            <person name="Steenkamp E.T."/>
            <person name="Tatham C.T."/>
            <person name="van der Nest M.A."/>
            <person name="Wingfield M.J."/>
        </authorList>
    </citation>
    <scope>NUCLEOTIDE SEQUENCE [LARGE SCALE GENOMIC DNA]</scope>
    <source>
        <strain evidence="1">CMW44962</strain>
    </source>
</reference>
<accession>A0A9W7SPT0</accession>
<organism evidence="1 2">
    <name type="scientific">Teratosphaeria destructans</name>
    <dbReference type="NCBI Taxonomy" id="418781"/>
    <lineage>
        <taxon>Eukaryota</taxon>
        <taxon>Fungi</taxon>
        <taxon>Dikarya</taxon>
        <taxon>Ascomycota</taxon>
        <taxon>Pezizomycotina</taxon>
        <taxon>Dothideomycetes</taxon>
        <taxon>Dothideomycetidae</taxon>
        <taxon>Mycosphaerellales</taxon>
        <taxon>Teratosphaeriaceae</taxon>
        <taxon>Teratosphaeria</taxon>
    </lineage>
</organism>
<proteinExistence type="predicted"/>
<keyword evidence="2" id="KW-1185">Reference proteome</keyword>
<dbReference type="AlphaFoldDB" id="A0A9W7SPT0"/>
<reference evidence="1 2" key="2">
    <citation type="journal article" date="2021" name="Curr. Genet.">
        <title>Genetic response to nitrogen starvation in the aggressive Eucalyptus foliar pathogen Teratosphaeria destructans.</title>
        <authorList>
            <person name="Havenga M."/>
            <person name="Wingfield B.D."/>
            <person name="Wingfield M.J."/>
            <person name="Dreyer L.L."/>
            <person name="Roets F."/>
            <person name="Aylward J."/>
        </authorList>
    </citation>
    <scope>NUCLEOTIDE SEQUENCE [LARGE SCALE GENOMIC DNA]</scope>
    <source>
        <strain evidence="1">CMW44962</strain>
    </source>
</reference>
<dbReference type="OrthoDB" id="10645908at2759"/>
<evidence type="ECO:0000313" key="1">
    <source>
        <dbReference type="EMBL" id="KAH9826383.1"/>
    </source>
</evidence>
<evidence type="ECO:0000313" key="2">
    <source>
        <dbReference type="Proteomes" id="UP001138500"/>
    </source>
</evidence>
<comment type="caution">
    <text evidence="1">The sequence shown here is derived from an EMBL/GenBank/DDBJ whole genome shotgun (WGS) entry which is preliminary data.</text>
</comment>
<dbReference type="Proteomes" id="UP001138500">
    <property type="component" value="Unassembled WGS sequence"/>
</dbReference>